<name>A0A023B2P3_GRENI</name>
<reference evidence="3" key="1">
    <citation type="submission" date="2013-12" db="EMBL/GenBank/DDBJ databases">
        <authorList>
            <person name="Omoto C.K."/>
            <person name="Sibley D."/>
            <person name="Venepally P."/>
            <person name="Hadjithomas M."/>
            <person name="Karamycheva S."/>
            <person name="Brunk B."/>
            <person name="Roos D."/>
            <person name="Caler E."/>
            <person name="Lorenzi H."/>
        </authorList>
    </citation>
    <scope>NUCLEOTIDE SEQUENCE</scope>
</reference>
<keyword evidence="4" id="KW-1185">Reference proteome</keyword>
<dbReference type="GeneID" id="22914188"/>
<keyword evidence="1" id="KW-0175">Coiled coil</keyword>
<gene>
    <name evidence="3" type="ORF">GNI_117520</name>
</gene>
<evidence type="ECO:0000313" key="4">
    <source>
        <dbReference type="Proteomes" id="UP000019763"/>
    </source>
</evidence>
<dbReference type="VEuPathDB" id="CryptoDB:GNI_117520"/>
<evidence type="ECO:0000313" key="3">
    <source>
        <dbReference type="EMBL" id="EZG55127.1"/>
    </source>
</evidence>
<feature type="coiled-coil region" evidence="1">
    <location>
        <begin position="48"/>
        <end position="75"/>
    </location>
</feature>
<dbReference type="RefSeq" id="XP_011131767.1">
    <property type="nucleotide sequence ID" value="XM_011133465.1"/>
</dbReference>
<dbReference type="EMBL" id="AFNH02000872">
    <property type="protein sequence ID" value="EZG55127.1"/>
    <property type="molecule type" value="Genomic_DNA"/>
</dbReference>
<dbReference type="Proteomes" id="UP000019763">
    <property type="component" value="Unassembled WGS sequence"/>
</dbReference>
<protein>
    <submittedName>
        <fullName evidence="3">Uncharacterized protein</fullName>
    </submittedName>
</protein>
<feature type="compositionally biased region" description="Basic and acidic residues" evidence="2">
    <location>
        <begin position="1"/>
        <end position="11"/>
    </location>
</feature>
<organism evidence="3 4">
    <name type="scientific">Gregarina niphandrodes</name>
    <name type="common">Septate eugregarine</name>
    <dbReference type="NCBI Taxonomy" id="110365"/>
    <lineage>
        <taxon>Eukaryota</taxon>
        <taxon>Sar</taxon>
        <taxon>Alveolata</taxon>
        <taxon>Apicomplexa</taxon>
        <taxon>Conoidasida</taxon>
        <taxon>Gregarinasina</taxon>
        <taxon>Eugregarinorida</taxon>
        <taxon>Gregarinidae</taxon>
        <taxon>Gregarina</taxon>
    </lineage>
</organism>
<evidence type="ECO:0000256" key="1">
    <source>
        <dbReference type="SAM" id="Coils"/>
    </source>
</evidence>
<feature type="region of interest" description="Disordered" evidence="2">
    <location>
        <begin position="1"/>
        <end position="33"/>
    </location>
</feature>
<accession>A0A023B2P3</accession>
<feature type="region of interest" description="Disordered" evidence="2">
    <location>
        <begin position="118"/>
        <end position="197"/>
    </location>
</feature>
<evidence type="ECO:0000256" key="2">
    <source>
        <dbReference type="SAM" id="MobiDB-lite"/>
    </source>
</evidence>
<feature type="compositionally biased region" description="Basic and acidic residues" evidence="2">
    <location>
        <begin position="142"/>
        <end position="151"/>
    </location>
</feature>
<proteinExistence type="predicted"/>
<dbReference type="AlphaFoldDB" id="A0A023B2P3"/>
<sequence length="392" mass="44867">MRTEEDYHSTDGDGTEYLPPTVPDARPERKRRITQITPPTIGELAVVVYDLKEEIARLRQDVRAERKRRETERATNKAMLNDMVEAYTGMATLAKEHHNKQTEQITKMMNEISNKLLAATQRYPPHRETTKPTTKATTSRPRTTDSSHSPDGDTSEATTTRRGRTTSTKSRPTLNSRTPLPWNKVAGTTNPPMRVGRRKDQVVINEHPPLPEETTTPSITLDDQDMKALWEPKPPQTVEVTAVTLNKVKPRQMFPAREWRNLLKKHGIHPVAIWFPWRTSVEILIKTEELPKMRALTQAMNRDAQLLDPTKRRDGQPGPLSQAALTTAINIRLQDLQYERHWTARHYLEQTIRRLIDLQPDDLNKTMLYHKLNTAVSPPTTTSDASNPFLPI</sequence>
<feature type="compositionally biased region" description="Low complexity" evidence="2">
    <location>
        <begin position="155"/>
        <end position="173"/>
    </location>
</feature>
<feature type="compositionally biased region" description="Low complexity" evidence="2">
    <location>
        <begin position="131"/>
        <end position="141"/>
    </location>
</feature>
<comment type="caution">
    <text evidence="3">The sequence shown here is derived from an EMBL/GenBank/DDBJ whole genome shotgun (WGS) entry which is preliminary data.</text>
</comment>